<dbReference type="GO" id="GO:0031297">
    <property type="term" value="P:replication fork processing"/>
    <property type="evidence" value="ECO:0007669"/>
    <property type="project" value="TreeGrafter"/>
</dbReference>
<dbReference type="GO" id="GO:0000014">
    <property type="term" value="F:single-stranded DNA endodeoxyribonuclease activity"/>
    <property type="evidence" value="ECO:0007669"/>
    <property type="project" value="TreeGrafter"/>
</dbReference>
<dbReference type="GO" id="GO:0006303">
    <property type="term" value="P:double-strand break repair via nonhomologous end joining"/>
    <property type="evidence" value="ECO:0007669"/>
    <property type="project" value="TreeGrafter"/>
</dbReference>
<dbReference type="GO" id="GO:0005634">
    <property type="term" value="C:nucleus"/>
    <property type="evidence" value="ECO:0007669"/>
    <property type="project" value="TreeGrafter"/>
</dbReference>
<dbReference type="AlphaFoldDB" id="A0A0N5C9U7"/>
<keyword evidence="1" id="KW-1185">Reference proteome</keyword>
<dbReference type="Proteomes" id="UP000046392">
    <property type="component" value="Unplaced"/>
</dbReference>
<dbReference type="GO" id="GO:0015074">
    <property type="term" value="P:DNA integration"/>
    <property type="evidence" value="ECO:0007669"/>
    <property type="project" value="TreeGrafter"/>
</dbReference>
<proteinExistence type="predicted"/>
<reference evidence="2" key="1">
    <citation type="submission" date="2017-02" db="UniProtKB">
        <authorList>
            <consortium name="WormBaseParasite"/>
        </authorList>
    </citation>
    <scope>IDENTIFICATION</scope>
</reference>
<dbReference type="GO" id="GO:0003690">
    <property type="term" value="F:double-stranded DNA binding"/>
    <property type="evidence" value="ECO:0007669"/>
    <property type="project" value="TreeGrafter"/>
</dbReference>
<accession>A0A0N5C9U7</accession>
<dbReference type="WBParaSite" id="SPAL_0001467600.1">
    <property type="protein sequence ID" value="SPAL_0001467600.1"/>
    <property type="gene ID" value="SPAL_0001467600"/>
</dbReference>
<evidence type="ECO:0000313" key="2">
    <source>
        <dbReference type="WBParaSite" id="SPAL_0001467600.1"/>
    </source>
</evidence>
<organism evidence="1 2">
    <name type="scientific">Strongyloides papillosus</name>
    <name type="common">Intestinal threadworm</name>
    <dbReference type="NCBI Taxonomy" id="174720"/>
    <lineage>
        <taxon>Eukaryota</taxon>
        <taxon>Metazoa</taxon>
        <taxon>Ecdysozoa</taxon>
        <taxon>Nematoda</taxon>
        <taxon>Chromadorea</taxon>
        <taxon>Rhabditida</taxon>
        <taxon>Tylenchina</taxon>
        <taxon>Panagrolaimomorpha</taxon>
        <taxon>Strongyloidoidea</taxon>
        <taxon>Strongyloididae</taxon>
        <taxon>Strongyloides</taxon>
    </lineage>
</organism>
<protein>
    <submittedName>
        <fullName evidence="2">Histone-lysine N-methyltransferase SETMAR</fullName>
    </submittedName>
</protein>
<dbReference type="GO" id="GO:0044774">
    <property type="term" value="P:mitotic DNA integrity checkpoint signaling"/>
    <property type="evidence" value="ECO:0007669"/>
    <property type="project" value="TreeGrafter"/>
</dbReference>
<dbReference type="GO" id="GO:0000729">
    <property type="term" value="P:DNA double-strand break processing"/>
    <property type="evidence" value="ECO:0007669"/>
    <property type="project" value="TreeGrafter"/>
</dbReference>
<dbReference type="GO" id="GO:0000793">
    <property type="term" value="C:condensed chromosome"/>
    <property type="evidence" value="ECO:0007669"/>
    <property type="project" value="TreeGrafter"/>
</dbReference>
<dbReference type="GO" id="GO:0042800">
    <property type="term" value="F:histone H3K4 methyltransferase activity"/>
    <property type="evidence" value="ECO:0007669"/>
    <property type="project" value="TreeGrafter"/>
</dbReference>
<dbReference type="GO" id="GO:0035861">
    <property type="term" value="C:site of double-strand break"/>
    <property type="evidence" value="ECO:0007669"/>
    <property type="project" value="TreeGrafter"/>
</dbReference>
<dbReference type="PANTHER" id="PTHR46060">
    <property type="entry name" value="MARINER MOS1 TRANSPOSASE-LIKE PROTEIN"/>
    <property type="match status" value="1"/>
</dbReference>
<dbReference type="GO" id="GO:0003697">
    <property type="term" value="F:single-stranded DNA binding"/>
    <property type="evidence" value="ECO:0007669"/>
    <property type="project" value="TreeGrafter"/>
</dbReference>
<dbReference type="InterPro" id="IPR052709">
    <property type="entry name" value="Transposase-MT_Hybrid"/>
</dbReference>
<dbReference type="PANTHER" id="PTHR46060:SF2">
    <property type="entry name" value="HISTONE-LYSINE N-METHYLTRANSFERASE SETMAR"/>
    <property type="match status" value="1"/>
</dbReference>
<dbReference type="Gene3D" id="3.30.420.10">
    <property type="entry name" value="Ribonuclease H-like superfamily/Ribonuclease H"/>
    <property type="match status" value="1"/>
</dbReference>
<evidence type="ECO:0000313" key="1">
    <source>
        <dbReference type="Proteomes" id="UP000046392"/>
    </source>
</evidence>
<dbReference type="STRING" id="174720.A0A0N5C9U7"/>
<sequence>MDFLRQSPNVSKTTLEKLGELEYETLSHPAYPPDLVLTNFYLFKHLDNFLTKKTFRRNEDTKTVFEASIEHRTLYFYANGINKLVSRWQQCVNSNGSYFE</sequence>
<dbReference type="GO" id="GO:0044547">
    <property type="term" value="F:DNA topoisomerase binding"/>
    <property type="evidence" value="ECO:0007669"/>
    <property type="project" value="TreeGrafter"/>
</dbReference>
<dbReference type="GO" id="GO:0046975">
    <property type="term" value="F:histone H3K36 methyltransferase activity"/>
    <property type="evidence" value="ECO:0007669"/>
    <property type="project" value="TreeGrafter"/>
</dbReference>
<name>A0A0N5C9U7_STREA</name>
<dbReference type="InterPro" id="IPR036397">
    <property type="entry name" value="RNaseH_sf"/>
</dbReference>